<keyword evidence="1" id="KW-0812">Transmembrane</keyword>
<dbReference type="InterPro" id="IPR012373">
    <property type="entry name" value="Ferrdict_sens_TM"/>
</dbReference>
<dbReference type="RefSeq" id="WP_092724281.1">
    <property type="nucleotide sequence ID" value="NZ_FNNO01000010.1"/>
</dbReference>
<dbReference type="PANTHER" id="PTHR30273">
    <property type="entry name" value="PERIPLASMIC SIGNAL SENSOR AND SIGMA FACTOR ACTIVATOR FECR-RELATED"/>
    <property type="match status" value="1"/>
</dbReference>
<proteinExistence type="predicted"/>
<organism evidence="4 5">
    <name type="scientific">Hydrobacter penzbergensis</name>
    <dbReference type="NCBI Taxonomy" id="1235997"/>
    <lineage>
        <taxon>Bacteria</taxon>
        <taxon>Pseudomonadati</taxon>
        <taxon>Bacteroidota</taxon>
        <taxon>Chitinophagia</taxon>
        <taxon>Chitinophagales</taxon>
        <taxon>Chitinophagaceae</taxon>
        <taxon>Hydrobacter</taxon>
    </lineage>
</organism>
<evidence type="ECO:0000313" key="5">
    <source>
        <dbReference type="Proteomes" id="UP000198711"/>
    </source>
</evidence>
<dbReference type="InterPro" id="IPR032508">
    <property type="entry name" value="FecR_C"/>
</dbReference>
<evidence type="ECO:0000259" key="2">
    <source>
        <dbReference type="Pfam" id="PF04773"/>
    </source>
</evidence>
<keyword evidence="1" id="KW-1133">Transmembrane helix</keyword>
<dbReference type="Gene3D" id="3.55.50.30">
    <property type="match status" value="1"/>
</dbReference>
<accession>A0A8X8LEB0</accession>
<keyword evidence="5" id="KW-1185">Reference proteome</keyword>
<dbReference type="AlphaFoldDB" id="A0A8X8LEB0"/>
<dbReference type="Pfam" id="PF16344">
    <property type="entry name" value="FecR_C"/>
    <property type="match status" value="1"/>
</dbReference>
<evidence type="ECO:0000313" key="4">
    <source>
        <dbReference type="EMBL" id="SDX17919.1"/>
    </source>
</evidence>
<dbReference type="PANTHER" id="PTHR30273:SF2">
    <property type="entry name" value="PROTEIN FECR"/>
    <property type="match status" value="1"/>
</dbReference>
<protein>
    <submittedName>
        <fullName evidence="4">FecR family protein</fullName>
    </submittedName>
</protein>
<dbReference type="GO" id="GO:0016989">
    <property type="term" value="F:sigma factor antagonist activity"/>
    <property type="evidence" value="ECO:0007669"/>
    <property type="project" value="TreeGrafter"/>
</dbReference>
<name>A0A8X8LEB0_9BACT</name>
<dbReference type="PIRSF" id="PIRSF018266">
    <property type="entry name" value="FecR"/>
    <property type="match status" value="1"/>
</dbReference>
<dbReference type="InterPro" id="IPR006860">
    <property type="entry name" value="FecR"/>
</dbReference>
<feature type="domain" description="FecR protein" evidence="2">
    <location>
        <begin position="135"/>
        <end position="228"/>
    </location>
</feature>
<gene>
    <name evidence="4" type="ORF">SAMN05444410_11056</name>
</gene>
<evidence type="ECO:0000259" key="3">
    <source>
        <dbReference type="Pfam" id="PF16344"/>
    </source>
</evidence>
<dbReference type="Gene3D" id="2.60.120.1440">
    <property type="match status" value="1"/>
</dbReference>
<keyword evidence="1" id="KW-0472">Membrane</keyword>
<reference evidence="4 5" key="1">
    <citation type="submission" date="2016-10" db="EMBL/GenBank/DDBJ databases">
        <authorList>
            <person name="Varghese N."/>
            <person name="Submissions S."/>
        </authorList>
    </citation>
    <scope>NUCLEOTIDE SEQUENCE [LARGE SCALE GENOMIC DNA]</scope>
    <source>
        <strain evidence="4 5">DSM 25353</strain>
    </source>
</reference>
<dbReference type="EMBL" id="FNNO01000010">
    <property type="protein sequence ID" value="SDX17919.1"/>
    <property type="molecule type" value="Genomic_DNA"/>
</dbReference>
<dbReference type="Proteomes" id="UP000198711">
    <property type="component" value="Unassembled WGS sequence"/>
</dbReference>
<sequence>MTPGQLDIEDLLADESFINYCKRTSQRDSTYWESYIQDHPYHAAVVEQARNRFIELFNVLCVADMEEQEALLKNRLAATVPAPVISIKKQESQRKTIFSPALQLTAAILVLALAVYYFYFIDSNRTPRETVKLFATAYGERKNFQLPDGSFVVLNGGSKVKITDAYGQEARDIYLEGEAFFDVKHNKALPFIVHTSAMDVKALGTAFNVKAYPEEKTTEASLVRGLVEVTLKDKENHKVLLHPNQKVQWQLLQTTSGNKLNELADANKKAVSADNLVQGVTKTDGDEIKEIAWTENKLIFTNESFEDIAVLLERWYGVKIEFADDVIRNYRFTGIFEKEGIGAVLSFLKESRHFNYEFIPGDTLTVKLYE</sequence>
<feature type="transmembrane region" description="Helical" evidence="1">
    <location>
        <begin position="97"/>
        <end position="119"/>
    </location>
</feature>
<evidence type="ECO:0000256" key="1">
    <source>
        <dbReference type="SAM" id="Phobius"/>
    </source>
</evidence>
<dbReference type="Pfam" id="PF04773">
    <property type="entry name" value="FecR"/>
    <property type="match status" value="1"/>
</dbReference>
<feature type="domain" description="Protein FecR C-terminal" evidence="3">
    <location>
        <begin position="297"/>
        <end position="366"/>
    </location>
</feature>
<comment type="caution">
    <text evidence="4">The sequence shown here is derived from an EMBL/GenBank/DDBJ whole genome shotgun (WGS) entry which is preliminary data.</text>
</comment>